<dbReference type="Proteomes" id="UP001159363">
    <property type="component" value="Chromosome 5"/>
</dbReference>
<accession>A0ABQ9HB05</accession>
<comment type="caution">
    <text evidence="1">The sequence shown here is derived from an EMBL/GenBank/DDBJ whole genome shotgun (WGS) entry which is preliminary data.</text>
</comment>
<protein>
    <submittedName>
        <fullName evidence="1">Uncharacterized protein</fullName>
    </submittedName>
</protein>
<proteinExistence type="predicted"/>
<evidence type="ECO:0000313" key="2">
    <source>
        <dbReference type="Proteomes" id="UP001159363"/>
    </source>
</evidence>
<name>A0ABQ9HB05_9NEOP</name>
<organism evidence="1 2">
    <name type="scientific">Dryococelus australis</name>
    <dbReference type="NCBI Taxonomy" id="614101"/>
    <lineage>
        <taxon>Eukaryota</taxon>
        <taxon>Metazoa</taxon>
        <taxon>Ecdysozoa</taxon>
        <taxon>Arthropoda</taxon>
        <taxon>Hexapoda</taxon>
        <taxon>Insecta</taxon>
        <taxon>Pterygota</taxon>
        <taxon>Neoptera</taxon>
        <taxon>Polyneoptera</taxon>
        <taxon>Phasmatodea</taxon>
        <taxon>Verophasmatodea</taxon>
        <taxon>Anareolatae</taxon>
        <taxon>Phasmatidae</taxon>
        <taxon>Eurycanthinae</taxon>
        <taxon>Dryococelus</taxon>
    </lineage>
</organism>
<reference evidence="1 2" key="1">
    <citation type="submission" date="2023-02" db="EMBL/GenBank/DDBJ databases">
        <title>LHISI_Scaffold_Assembly.</title>
        <authorList>
            <person name="Stuart O.P."/>
            <person name="Cleave R."/>
            <person name="Magrath M.J.L."/>
            <person name="Mikheyev A.S."/>
        </authorList>
    </citation>
    <scope>NUCLEOTIDE SEQUENCE [LARGE SCALE GENOMIC DNA]</scope>
    <source>
        <strain evidence="1">Daus_M_001</strain>
        <tissue evidence="1">Leg muscle</tissue>
    </source>
</reference>
<evidence type="ECO:0000313" key="1">
    <source>
        <dbReference type="EMBL" id="KAJ8881454.1"/>
    </source>
</evidence>
<dbReference type="EMBL" id="JARBHB010000006">
    <property type="protein sequence ID" value="KAJ8881454.1"/>
    <property type="molecule type" value="Genomic_DNA"/>
</dbReference>
<gene>
    <name evidence="1" type="ORF">PR048_017935</name>
</gene>
<sequence>MSANWLIGHATGDSCAAARCWDRHDVYLPLCQRPRRTCSRRSAVPRVRREQKDINWHFEALGVSLLVVIQTDIFCEQEGDYQNLPAHDARAWTSGVIEDTTPELQECRRVGTIKATQVQVVHGKVTSFEGQATARRRVPTALFITSGCSLRNQAAIAASHARDAKVELVMAHLQHRQDFEHHAAVSLLASHQDDPSLIPGRVTPDCRVWESCWAMPLLSLYPEQPLVARTKAGGSELRKWGMESLLIACLGTPLTLTSGLRLQRGRGETGDPRENPPTSGIVWHDSHVLESGSEPARNRARFAVYVILSVSYGGRIGVVARLRASHLGEPGSIPGGVTPGYPHVVGFLSDLSFPCHCILELLNTHLAPSSSALKTSICRNAVFGERLAVCPCPLFLGAAPGWRLICNPQRRVYSKQWVAVLGDDTELRGRWLCGAISAHLTELRALLANNRRATCKLIPRPHAGLQQAMAVEGGRQGQRGSRVIAAAVNADVFKDRSRPTDVFDVGAGDLPQHNPT</sequence>
<keyword evidence="2" id="KW-1185">Reference proteome</keyword>